<proteinExistence type="predicted"/>
<feature type="transmembrane region" description="Helical" evidence="1">
    <location>
        <begin position="141"/>
        <end position="161"/>
    </location>
</feature>
<feature type="transmembrane region" description="Helical" evidence="1">
    <location>
        <begin position="378"/>
        <end position="398"/>
    </location>
</feature>
<dbReference type="Pfam" id="PF13687">
    <property type="entry name" value="DUF4153"/>
    <property type="match status" value="1"/>
</dbReference>
<keyword evidence="1" id="KW-1133">Transmembrane helix</keyword>
<feature type="transmembrane region" description="Helical" evidence="1">
    <location>
        <begin position="345"/>
        <end position="366"/>
    </location>
</feature>
<feature type="transmembrane region" description="Helical" evidence="1">
    <location>
        <begin position="236"/>
        <end position="257"/>
    </location>
</feature>
<evidence type="ECO:0000256" key="1">
    <source>
        <dbReference type="SAM" id="Phobius"/>
    </source>
</evidence>
<comment type="caution">
    <text evidence="2">The sequence shown here is derived from an EMBL/GenBank/DDBJ whole genome shotgun (WGS) entry which is preliminary data.</text>
</comment>
<sequence>MARDVMPVSRREVIAAMTWTVLADLLLFRAVGFSGPAVFFALVPIVLLMGRTRFLRPRYGISIACLSLLVAIRLAWQGSVLTFVSAVALTLAISMAAAGSVPFVFEGIVFGVRVLFDGASRIGRYRCWGKVRNRATTGPSLASWLLPLASVLVFGALFLFANPDLLSTTRTYLFNLADYAWRWVSAESVWEIPFCIFALLVGAGLVCPRLPMFQLGPQTEKDASATAPDTAQWLPAFYNSLVVLILLFGGYLCFEFATLWKRDFPTGFYYAGYAHQGAAWLTVALALATLLLSAVFNGTILNHPRIVPLRSLAWVWSGLNLLLAIAVYNRLFIYVGYNGMTRMRTVGFFGITAVVLGFLLVLYKMAHHRSFWWLIRRQLMALALTVIAYSLFPVDWVAHRYNTSQVNRGYLHPSVMIAVKPIDNEGFLALIPLTDHSDEIIREGVLAMLASRQSELEGGLQANAKHWTSYQASEVILLKRLRAKQSKWAAYLNAPALQAAARNRFEDYAMQWY</sequence>
<dbReference type="InterPro" id="IPR025291">
    <property type="entry name" value="DUF4153"/>
</dbReference>
<reference evidence="2 3" key="1">
    <citation type="submission" date="2019-02" db="EMBL/GenBank/DDBJ databases">
        <title>Deep-cultivation of Planctomycetes and their phenomic and genomic characterization uncovers novel biology.</title>
        <authorList>
            <person name="Wiegand S."/>
            <person name="Jogler M."/>
            <person name="Boedeker C."/>
            <person name="Pinto D."/>
            <person name="Vollmers J."/>
            <person name="Rivas-Marin E."/>
            <person name="Kohn T."/>
            <person name="Peeters S.H."/>
            <person name="Heuer A."/>
            <person name="Rast P."/>
            <person name="Oberbeckmann S."/>
            <person name="Bunk B."/>
            <person name="Jeske O."/>
            <person name="Meyerdierks A."/>
            <person name="Storesund J.E."/>
            <person name="Kallscheuer N."/>
            <person name="Luecker S."/>
            <person name="Lage O.M."/>
            <person name="Pohl T."/>
            <person name="Merkel B.J."/>
            <person name="Hornburger P."/>
            <person name="Mueller R.-W."/>
            <person name="Bruemmer F."/>
            <person name="Labrenz M."/>
            <person name="Spormann A.M."/>
            <person name="Op Den Camp H."/>
            <person name="Overmann J."/>
            <person name="Amann R."/>
            <person name="Jetten M.S.M."/>
            <person name="Mascher T."/>
            <person name="Medema M.H."/>
            <person name="Devos D.P."/>
            <person name="Kaster A.-K."/>
            <person name="Ovreas L."/>
            <person name="Rohde M."/>
            <person name="Galperin M.Y."/>
            <person name="Jogler C."/>
        </authorList>
    </citation>
    <scope>NUCLEOTIDE SEQUENCE [LARGE SCALE GENOMIC DNA]</scope>
    <source>
        <strain evidence="2 3">Poly41</strain>
    </source>
</reference>
<accession>A0A5C6E133</accession>
<protein>
    <submittedName>
        <fullName evidence="2">Uncharacterized protein</fullName>
    </submittedName>
</protein>
<evidence type="ECO:0000313" key="2">
    <source>
        <dbReference type="EMBL" id="TWU42618.1"/>
    </source>
</evidence>
<feature type="transmembrane region" description="Helical" evidence="1">
    <location>
        <begin position="277"/>
        <end position="300"/>
    </location>
</feature>
<evidence type="ECO:0000313" key="3">
    <source>
        <dbReference type="Proteomes" id="UP000319143"/>
    </source>
</evidence>
<feature type="transmembrane region" description="Helical" evidence="1">
    <location>
        <begin position="59"/>
        <end position="76"/>
    </location>
</feature>
<name>A0A5C6E133_9BACT</name>
<dbReference type="Proteomes" id="UP000319143">
    <property type="component" value="Unassembled WGS sequence"/>
</dbReference>
<keyword evidence="1" id="KW-0472">Membrane</keyword>
<keyword evidence="1" id="KW-0812">Transmembrane</keyword>
<feature type="transmembrane region" description="Helical" evidence="1">
    <location>
        <begin position="181"/>
        <end position="206"/>
    </location>
</feature>
<dbReference type="AlphaFoldDB" id="A0A5C6E133"/>
<feature type="transmembrane region" description="Helical" evidence="1">
    <location>
        <begin position="88"/>
        <end position="116"/>
    </location>
</feature>
<dbReference type="EMBL" id="SJPV01000001">
    <property type="protein sequence ID" value="TWU42618.1"/>
    <property type="molecule type" value="Genomic_DNA"/>
</dbReference>
<keyword evidence="3" id="KW-1185">Reference proteome</keyword>
<feature type="transmembrane region" description="Helical" evidence="1">
    <location>
        <begin position="26"/>
        <end position="47"/>
    </location>
</feature>
<feature type="transmembrane region" description="Helical" evidence="1">
    <location>
        <begin position="312"/>
        <end position="333"/>
    </location>
</feature>
<gene>
    <name evidence="2" type="ORF">Poly41_09160</name>
</gene>
<organism evidence="2 3">
    <name type="scientific">Novipirellula artificiosorum</name>
    <dbReference type="NCBI Taxonomy" id="2528016"/>
    <lineage>
        <taxon>Bacteria</taxon>
        <taxon>Pseudomonadati</taxon>
        <taxon>Planctomycetota</taxon>
        <taxon>Planctomycetia</taxon>
        <taxon>Pirellulales</taxon>
        <taxon>Pirellulaceae</taxon>
        <taxon>Novipirellula</taxon>
    </lineage>
</organism>